<evidence type="ECO:0000313" key="3">
    <source>
        <dbReference type="Proteomes" id="UP000287651"/>
    </source>
</evidence>
<dbReference type="AlphaFoldDB" id="A0A426Y036"/>
<dbReference type="Proteomes" id="UP000287651">
    <property type="component" value="Unassembled WGS sequence"/>
</dbReference>
<protein>
    <submittedName>
        <fullName evidence="2">Uncharacterized protein</fullName>
    </submittedName>
</protein>
<dbReference type="EMBL" id="AMZH03016064">
    <property type="protein sequence ID" value="RRT45074.1"/>
    <property type="molecule type" value="Genomic_DNA"/>
</dbReference>
<proteinExistence type="predicted"/>
<feature type="non-terminal residue" evidence="2">
    <location>
        <position position="1"/>
    </location>
</feature>
<accession>A0A426Y036</accession>
<evidence type="ECO:0000256" key="1">
    <source>
        <dbReference type="SAM" id="MobiDB-lite"/>
    </source>
</evidence>
<comment type="caution">
    <text evidence="2">The sequence shown here is derived from an EMBL/GenBank/DDBJ whole genome shotgun (WGS) entry which is preliminary data.</text>
</comment>
<feature type="region of interest" description="Disordered" evidence="1">
    <location>
        <begin position="20"/>
        <end position="61"/>
    </location>
</feature>
<sequence>THPEDFAKLGLVLLSRHHGVGVGQSPRVDDLGPGRGRLHRRNGRGTSALDRAVADGPRRGF</sequence>
<organism evidence="2 3">
    <name type="scientific">Ensete ventricosum</name>
    <name type="common">Abyssinian banana</name>
    <name type="synonym">Musa ensete</name>
    <dbReference type="NCBI Taxonomy" id="4639"/>
    <lineage>
        <taxon>Eukaryota</taxon>
        <taxon>Viridiplantae</taxon>
        <taxon>Streptophyta</taxon>
        <taxon>Embryophyta</taxon>
        <taxon>Tracheophyta</taxon>
        <taxon>Spermatophyta</taxon>
        <taxon>Magnoliopsida</taxon>
        <taxon>Liliopsida</taxon>
        <taxon>Zingiberales</taxon>
        <taxon>Musaceae</taxon>
        <taxon>Ensete</taxon>
    </lineage>
</organism>
<name>A0A426Y036_ENSVE</name>
<reference evidence="2 3" key="1">
    <citation type="journal article" date="2014" name="Agronomy (Basel)">
        <title>A Draft Genome Sequence for Ensete ventricosum, the Drought-Tolerant Tree Against Hunger.</title>
        <authorList>
            <person name="Harrison J."/>
            <person name="Moore K.A."/>
            <person name="Paszkiewicz K."/>
            <person name="Jones T."/>
            <person name="Grant M."/>
            <person name="Ambacheew D."/>
            <person name="Muzemil S."/>
            <person name="Studholme D.J."/>
        </authorList>
    </citation>
    <scope>NUCLEOTIDE SEQUENCE [LARGE SCALE GENOMIC DNA]</scope>
</reference>
<evidence type="ECO:0000313" key="2">
    <source>
        <dbReference type="EMBL" id="RRT45074.1"/>
    </source>
</evidence>
<feature type="compositionally biased region" description="Basic and acidic residues" evidence="1">
    <location>
        <begin position="52"/>
        <end position="61"/>
    </location>
</feature>
<gene>
    <name evidence="2" type="ORF">B296_00055359</name>
</gene>